<gene>
    <name evidence="2" type="ORF">MEPE_02227</name>
</gene>
<comment type="caution">
    <text evidence="2">The sequence shown here is derived from an EMBL/GenBank/DDBJ whole genome shotgun (WGS) entry which is preliminary data.</text>
</comment>
<evidence type="ECO:0000313" key="3">
    <source>
        <dbReference type="Proteomes" id="UP001294444"/>
    </source>
</evidence>
<accession>A0AAJ5C4B6</accession>
<feature type="compositionally biased region" description="Polar residues" evidence="1">
    <location>
        <begin position="1"/>
        <end position="12"/>
    </location>
</feature>
<organism evidence="2 3">
    <name type="scientific">Melanopsichium pennsylvanicum</name>
    <dbReference type="NCBI Taxonomy" id="63383"/>
    <lineage>
        <taxon>Eukaryota</taxon>
        <taxon>Fungi</taxon>
        <taxon>Dikarya</taxon>
        <taxon>Basidiomycota</taxon>
        <taxon>Ustilaginomycotina</taxon>
        <taxon>Ustilaginomycetes</taxon>
        <taxon>Ustilaginales</taxon>
        <taxon>Ustilaginaceae</taxon>
        <taxon>Melanopsichium</taxon>
    </lineage>
</organism>
<dbReference type="Proteomes" id="UP001294444">
    <property type="component" value="Unassembled WGS sequence"/>
</dbReference>
<keyword evidence="3" id="KW-1185">Reference proteome</keyword>
<dbReference type="AlphaFoldDB" id="A0AAJ5C4B6"/>
<feature type="compositionally biased region" description="Basic and acidic residues" evidence="1">
    <location>
        <begin position="50"/>
        <end position="70"/>
    </location>
</feature>
<proteinExistence type="predicted"/>
<sequence length="133" mass="14587">MRSVGSGSSNVAWRNHAMQEQGGSKGLAEQEDALDQRERSERSSSSVIDSMKHAERQKPQTHENHVDAAQHSKATATAEPLVDASRSGMQHIDRGVNGWMLKLPNPMAMRLSCKACCAAAARKKQWRASLSTF</sequence>
<evidence type="ECO:0000313" key="2">
    <source>
        <dbReference type="EMBL" id="SNX83520.1"/>
    </source>
</evidence>
<reference evidence="2" key="1">
    <citation type="submission" date="2023-10" db="EMBL/GenBank/DDBJ databases">
        <authorList>
            <person name="Guldener U."/>
        </authorList>
    </citation>
    <scope>NUCLEOTIDE SEQUENCE</scope>
    <source>
        <strain evidence="2">Mp4</strain>
    </source>
</reference>
<protein>
    <submittedName>
        <fullName evidence="2">Uncharacterized protein</fullName>
    </submittedName>
</protein>
<evidence type="ECO:0000256" key="1">
    <source>
        <dbReference type="SAM" id="MobiDB-lite"/>
    </source>
</evidence>
<dbReference type="EMBL" id="OAPG01000004">
    <property type="protein sequence ID" value="SNX83520.1"/>
    <property type="molecule type" value="Genomic_DNA"/>
</dbReference>
<feature type="region of interest" description="Disordered" evidence="1">
    <location>
        <begin position="1"/>
        <end position="81"/>
    </location>
</feature>
<name>A0AAJ5C4B6_9BASI</name>